<feature type="compositionally biased region" description="Basic residues" evidence="1">
    <location>
        <begin position="50"/>
        <end position="59"/>
    </location>
</feature>
<feature type="region of interest" description="Disordered" evidence="1">
    <location>
        <begin position="1"/>
        <end position="20"/>
    </location>
</feature>
<feature type="non-terminal residue" evidence="2">
    <location>
        <position position="266"/>
    </location>
</feature>
<organism evidence="2">
    <name type="scientific">uncultured Solirubrobacteraceae bacterium</name>
    <dbReference type="NCBI Taxonomy" id="1162706"/>
    <lineage>
        <taxon>Bacteria</taxon>
        <taxon>Bacillati</taxon>
        <taxon>Actinomycetota</taxon>
        <taxon>Thermoleophilia</taxon>
        <taxon>Solirubrobacterales</taxon>
        <taxon>Solirubrobacteraceae</taxon>
        <taxon>environmental samples</taxon>
    </lineage>
</organism>
<feature type="compositionally biased region" description="Basic residues" evidence="1">
    <location>
        <begin position="219"/>
        <end position="237"/>
    </location>
</feature>
<dbReference type="EMBL" id="CADCVP010000136">
    <property type="protein sequence ID" value="CAA9489896.1"/>
    <property type="molecule type" value="Genomic_DNA"/>
</dbReference>
<gene>
    <name evidence="2" type="ORF">AVDCRST_MAG69-1277</name>
</gene>
<evidence type="ECO:0000256" key="1">
    <source>
        <dbReference type="SAM" id="MobiDB-lite"/>
    </source>
</evidence>
<protein>
    <submittedName>
        <fullName evidence="2">Uncharacterized protein</fullName>
    </submittedName>
</protein>
<feature type="non-terminal residue" evidence="2">
    <location>
        <position position="1"/>
    </location>
</feature>
<feature type="compositionally biased region" description="Basic residues" evidence="1">
    <location>
        <begin position="185"/>
        <end position="194"/>
    </location>
</feature>
<feature type="region of interest" description="Disordered" evidence="1">
    <location>
        <begin position="184"/>
        <end position="266"/>
    </location>
</feature>
<name>A0A6J4S9V0_9ACTN</name>
<feature type="region of interest" description="Disordered" evidence="1">
    <location>
        <begin position="50"/>
        <end position="80"/>
    </location>
</feature>
<reference evidence="2" key="1">
    <citation type="submission" date="2020-02" db="EMBL/GenBank/DDBJ databases">
        <authorList>
            <person name="Meier V. D."/>
        </authorList>
    </citation>
    <scope>NUCLEOTIDE SEQUENCE</scope>
    <source>
        <strain evidence="2">AVDCRST_MAG69</strain>
    </source>
</reference>
<sequence>DSARAARRDRRRRNPGGSRARLVRNGARVLLRSAAAGRLAPPAVLRPPRFRRFSARRRSRLGDRRGRPGGSPRRDGSRASRRALLWRGGVPAGGGHAPRRGAVAGGHRAAALRGRQGRCGRRPGRRAESLRLRARRRARHRGLHARVGSHRRAVALRGGGVDRGLLRAGLGGRRELASRALAGRRAGRLRRSGCRRLPAGAGPRRLESRGGRPQGQGRSRLRRGVPRDRRARRRRDRALRSFDAQPAERGARGVQRAPASPVGRRL</sequence>
<feature type="compositionally biased region" description="Basic and acidic residues" evidence="1">
    <location>
        <begin position="60"/>
        <end position="78"/>
    </location>
</feature>
<evidence type="ECO:0000313" key="2">
    <source>
        <dbReference type="EMBL" id="CAA9489896.1"/>
    </source>
</evidence>
<dbReference type="AlphaFoldDB" id="A0A6J4S9V0"/>
<accession>A0A6J4S9V0</accession>
<proteinExistence type="predicted"/>